<accession>A0ABM8FMA6</accession>
<dbReference type="Pfam" id="PF02602">
    <property type="entry name" value="HEM4"/>
    <property type="match status" value="1"/>
</dbReference>
<name>A0ABM8FMA6_9BACT</name>
<proteinExistence type="inferred from homology"/>
<comment type="similarity">
    <text evidence="2 9">Belongs to the uroporphyrinogen-III synthase family.</text>
</comment>
<evidence type="ECO:0000256" key="2">
    <source>
        <dbReference type="ARBA" id="ARBA00008133"/>
    </source>
</evidence>
<dbReference type="InterPro" id="IPR003754">
    <property type="entry name" value="4pyrrol_synth_uPrphyn_synth"/>
</dbReference>
<dbReference type="InterPro" id="IPR039793">
    <property type="entry name" value="UROS/Hem4"/>
</dbReference>
<evidence type="ECO:0000256" key="9">
    <source>
        <dbReference type="RuleBase" id="RU366031"/>
    </source>
</evidence>
<dbReference type="Gene3D" id="3.40.50.10090">
    <property type="match status" value="2"/>
</dbReference>
<sequence length="244" mass="27192">MENEERPQSDRPFEKACNTSTLNTQHSTLNSVYLLSPTPKPGVRHLPMIQFETIPQPLDFSGFDGLILTSKQGVVALDEVSGGRWRSTPAAAIGEMTAKEIEARGGKVIYIASKAYGDVLAKELSEWFEGFRWLYPRPKVVVSKIAADLRHAGIEVDEKVIYETRCMAYDRPRRPEKDAVLIFTSPSIVRCFFENFEWDESWRAVAIGNKTAQAFPACVVAEIAPSTSIDSAIEFSCALSNNRV</sequence>
<dbReference type="Proteomes" id="UP001321445">
    <property type="component" value="Chromosome"/>
</dbReference>
<protein>
    <recommendedName>
        <fullName evidence="7 9">Uroporphyrinogen-III synthase</fullName>
        <ecNumber evidence="3 9">4.2.1.75</ecNumber>
    </recommendedName>
</protein>
<evidence type="ECO:0000256" key="6">
    <source>
        <dbReference type="ARBA" id="ARBA00037589"/>
    </source>
</evidence>
<evidence type="ECO:0000313" key="12">
    <source>
        <dbReference type="Proteomes" id="UP001321445"/>
    </source>
</evidence>
<comment type="function">
    <text evidence="6 9">Catalyzes cyclization of the linear tetrapyrrole, hydroxymethylbilane, to the macrocyclic uroporphyrinogen III.</text>
</comment>
<comment type="catalytic activity">
    <reaction evidence="8 9">
        <text>hydroxymethylbilane = uroporphyrinogen III + H2O</text>
        <dbReference type="Rhea" id="RHEA:18965"/>
        <dbReference type="ChEBI" id="CHEBI:15377"/>
        <dbReference type="ChEBI" id="CHEBI:57308"/>
        <dbReference type="ChEBI" id="CHEBI:57845"/>
        <dbReference type="EC" id="4.2.1.75"/>
    </reaction>
</comment>
<evidence type="ECO:0000256" key="7">
    <source>
        <dbReference type="ARBA" id="ARBA00040167"/>
    </source>
</evidence>
<keyword evidence="4 9" id="KW-0456">Lyase</keyword>
<evidence type="ECO:0000256" key="5">
    <source>
        <dbReference type="ARBA" id="ARBA00023244"/>
    </source>
</evidence>
<dbReference type="SUPFAM" id="SSF69618">
    <property type="entry name" value="HemD-like"/>
    <property type="match status" value="1"/>
</dbReference>
<dbReference type="EMBL" id="AP027370">
    <property type="protein sequence ID" value="BDY13519.1"/>
    <property type="molecule type" value="Genomic_DNA"/>
</dbReference>
<comment type="pathway">
    <text evidence="1 9">Porphyrin-containing compound metabolism; protoporphyrin-IX biosynthesis; coproporphyrinogen-III from 5-aminolevulinate: step 3/4.</text>
</comment>
<organism evidence="11 12">
    <name type="scientific">Hydrogenimonas cancrithermarum</name>
    <dbReference type="NCBI Taxonomy" id="2993563"/>
    <lineage>
        <taxon>Bacteria</taxon>
        <taxon>Pseudomonadati</taxon>
        <taxon>Campylobacterota</taxon>
        <taxon>Epsilonproteobacteria</taxon>
        <taxon>Campylobacterales</taxon>
        <taxon>Hydrogenimonadaceae</taxon>
        <taxon>Hydrogenimonas</taxon>
    </lineage>
</organism>
<keyword evidence="12" id="KW-1185">Reference proteome</keyword>
<dbReference type="PANTHER" id="PTHR38042:SF1">
    <property type="entry name" value="UROPORPHYRINOGEN-III SYNTHASE, CHLOROPLASTIC"/>
    <property type="match status" value="1"/>
</dbReference>
<dbReference type="PANTHER" id="PTHR38042">
    <property type="entry name" value="UROPORPHYRINOGEN-III SYNTHASE, CHLOROPLASTIC"/>
    <property type="match status" value="1"/>
</dbReference>
<keyword evidence="5 9" id="KW-0627">Porphyrin biosynthesis</keyword>
<reference evidence="11 12" key="1">
    <citation type="submission" date="2023-03" db="EMBL/GenBank/DDBJ databases">
        <title>Description of Hydrogenimonas sp. ISO32.</title>
        <authorList>
            <person name="Mino S."/>
            <person name="Fukazawa S."/>
            <person name="Sawabe T."/>
        </authorList>
    </citation>
    <scope>NUCLEOTIDE SEQUENCE [LARGE SCALE GENOMIC DNA]</scope>
    <source>
        <strain evidence="11 12">ISO32</strain>
    </source>
</reference>
<dbReference type="EC" id="4.2.1.75" evidence="3 9"/>
<evidence type="ECO:0000256" key="4">
    <source>
        <dbReference type="ARBA" id="ARBA00023239"/>
    </source>
</evidence>
<evidence type="ECO:0000256" key="8">
    <source>
        <dbReference type="ARBA" id="ARBA00048617"/>
    </source>
</evidence>
<dbReference type="RefSeq" id="WP_286336469.1">
    <property type="nucleotide sequence ID" value="NZ_AP027370.1"/>
</dbReference>
<dbReference type="InterPro" id="IPR036108">
    <property type="entry name" value="4pyrrol_syn_uPrphyn_synt_sf"/>
</dbReference>
<gene>
    <name evidence="11" type="ORF">HCR_18310</name>
</gene>
<evidence type="ECO:0000256" key="3">
    <source>
        <dbReference type="ARBA" id="ARBA00013109"/>
    </source>
</evidence>
<dbReference type="CDD" id="cd06578">
    <property type="entry name" value="HemD"/>
    <property type="match status" value="1"/>
</dbReference>
<evidence type="ECO:0000313" key="11">
    <source>
        <dbReference type="EMBL" id="BDY13519.1"/>
    </source>
</evidence>
<feature type="domain" description="Tetrapyrrole biosynthesis uroporphyrinogen III synthase" evidence="10">
    <location>
        <begin position="45"/>
        <end position="232"/>
    </location>
</feature>
<evidence type="ECO:0000256" key="1">
    <source>
        <dbReference type="ARBA" id="ARBA00004772"/>
    </source>
</evidence>
<evidence type="ECO:0000259" key="10">
    <source>
        <dbReference type="Pfam" id="PF02602"/>
    </source>
</evidence>